<dbReference type="EMBL" id="FRAN01000003">
    <property type="protein sequence ID" value="SHK79699.1"/>
    <property type="molecule type" value="Genomic_DNA"/>
</dbReference>
<dbReference type="Proteomes" id="UP000184203">
    <property type="component" value="Unassembled WGS sequence"/>
</dbReference>
<dbReference type="PATRIC" id="fig|797209.4.peg.1963"/>
<reference evidence="2" key="2">
    <citation type="submission" date="2016-11" db="EMBL/GenBank/DDBJ databases">
        <authorList>
            <person name="Jaros S."/>
            <person name="Januszkiewicz K."/>
            <person name="Wedrychowicz H."/>
        </authorList>
    </citation>
    <scope>NUCLEOTIDE SEQUENCE [LARGE SCALE GENOMIC DNA]</scope>
    <source>
        <strain evidence="2">DX253</strain>
    </source>
</reference>
<evidence type="ECO:0000313" key="3">
    <source>
        <dbReference type="Proteomes" id="UP000003751"/>
    </source>
</evidence>
<dbReference type="Proteomes" id="UP000003751">
    <property type="component" value="Unassembled WGS sequence"/>
</dbReference>
<protein>
    <submittedName>
        <fullName evidence="1">Uncharacterized protein</fullName>
    </submittedName>
</protein>
<reference evidence="4" key="3">
    <citation type="submission" date="2016-11" db="EMBL/GenBank/DDBJ databases">
        <authorList>
            <person name="Varghese N."/>
            <person name="Submissions S."/>
        </authorList>
    </citation>
    <scope>NUCLEOTIDE SEQUENCE [LARGE SCALE GENOMIC DNA]</scope>
    <source>
        <strain evidence="4">DX253</strain>
    </source>
</reference>
<organism evidence="1 3">
    <name type="scientific">Haladaptatus paucihalophilus DX253</name>
    <dbReference type="NCBI Taxonomy" id="797209"/>
    <lineage>
        <taxon>Archaea</taxon>
        <taxon>Methanobacteriati</taxon>
        <taxon>Methanobacteriota</taxon>
        <taxon>Stenosarchaea group</taxon>
        <taxon>Halobacteria</taxon>
        <taxon>Halobacteriales</taxon>
        <taxon>Haladaptataceae</taxon>
        <taxon>Haladaptatus</taxon>
    </lineage>
</organism>
<sequence length="41" mass="4863">MPEQQTEPRVVGYYRRGRYELRAEDSVHAWISAEMPVDVLQ</sequence>
<accession>E7QT78</accession>
<dbReference type="RefSeq" id="WP_007979347.1">
    <property type="nucleotide sequence ID" value="NZ_AEMG01000009.1"/>
</dbReference>
<evidence type="ECO:0000313" key="1">
    <source>
        <dbReference type="EMBL" id="EFW91807.1"/>
    </source>
</evidence>
<name>E7QT78_HALPU</name>
<dbReference type="AlphaFoldDB" id="E7QT78"/>
<gene>
    <name evidence="2" type="ORF">SAMN05444342_2209</name>
    <name evidence="1" type="ORF">ZOD2009_10030</name>
</gene>
<keyword evidence="4" id="KW-1185">Reference proteome</keyword>
<dbReference type="EMBL" id="AEMG01000009">
    <property type="protein sequence ID" value="EFW91807.1"/>
    <property type="molecule type" value="Genomic_DNA"/>
</dbReference>
<evidence type="ECO:0000313" key="2">
    <source>
        <dbReference type="EMBL" id="SHK79699.1"/>
    </source>
</evidence>
<evidence type="ECO:0000313" key="4">
    <source>
        <dbReference type="Proteomes" id="UP000184203"/>
    </source>
</evidence>
<proteinExistence type="predicted"/>
<reference evidence="1 3" key="1">
    <citation type="journal article" date="2014" name="ISME J.">
        <title>Trehalose/2-sulfotrehalose biosynthesis and glycine-betaine uptake are widely spread mechanisms for osmoadaptation in the Halobacteriales.</title>
        <authorList>
            <person name="Youssef N.H."/>
            <person name="Savage-Ashlock K.N."/>
            <person name="McCully A.L."/>
            <person name="Luedtke B."/>
            <person name="Shaw E.I."/>
            <person name="Hoff W.D."/>
            <person name="Elshahed M.S."/>
        </authorList>
    </citation>
    <scope>NUCLEOTIDE SEQUENCE [LARGE SCALE GENOMIC DNA]</scope>
    <source>
        <strain evidence="1 3">DX253</strain>
    </source>
</reference>